<accession>A0A640SWN5</accession>
<proteinExistence type="predicted"/>
<keyword evidence="1" id="KW-1133">Transmembrane helix</keyword>
<dbReference type="EMBL" id="BLIO01000001">
    <property type="protein sequence ID" value="GFE15809.1"/>
    <property type="molecule type" value="Genomic_DNA"/>
</dbReference>
<keyword evidence="1" id="KW-0812">Transmembrane</keyword>
<feature type="transmembrane region" description="Helical" evidence="1">
    <location>
        <begin position="52"/>
        <end position="73"/>
    </location>
</feature>
<reference evidence="2 3" key="1">
    <citation type="submission" date="2019-12" db="EMBL/GenBank/DDBJ databases">
        <title>Whole genome shotgun sequence of Streptomyces hygroscopicus subsp. glebosus NBRC 13786.</title>
        <authorList>
            <person name="Ichikawa N."/>
            <person name="Kimura A."/>
            <person name="Kitahashi Y."/>
            <person name="Komaki H."/>
            <person name="Tamura T."/>
        </authorList>
    </citation>
    <scope>NUCLEOTIDE SEQUENCE [LARGE SCALE GENOMIC DNA]</scope>
    <source>
        <strain evidence="2 3">NBRC 13786</strain>
    </source>
</reference>
<keyword evidence="1" id="KW-0472">Membrane</keyword>
<dbReference type="AlphaFoldDB" id="A0A640SWN5"/>
<dbReference type="Proteomes" id="UP000430079">
    <property type="component" value="Unassembled WGS sequence"/>
</dbReference>
<organism evidence="2 3">
    <name type="scientific">Streptomyces glebosus</name>
    <dbReference type="NCBI Taxonomy" id="249580"/>
    <lineage>
        <taxon>Bacteria</taxon>
        <taxon>Bacillati</taxon>
        <taxon>Actinomycetota</taxon>
        <taxon>Actinomycetes</taxon>
        <taxon>Kitasatosporales</taxon>
        <taxon>Streptomycetaceae</taxon>
        <taxon>Streptomyces</taxon>
    </lineage>
</organism>
<sequence length="91" mass="9799">MADKDDERGYAPEPWWADLGAWGSVALIAFGGLAAVWVFYRLPGTPEVLASGYYGAAKVITIGLVAVGCALLGRRRARAATMEEANERERV</sequence>
<gene>
    <name evidence="2" type="ORF">Sgleb_38560</name>
</gene>
<feature type="transmembrane region" description="Helical" evidence="1">
    <location>
        <begin position="21"/>
        <end position="40"/>
    </location>
</feature>
<name>A0A640SWN5_9ACTN</name>
<evidence type="ECO:0000313" key="3">
    <source>
        <dbReference type="Proteomes" id="UP000430079"/>
    </source>
</evidence>
<protein>
    <submittedName>
        <fullName evidence="2">Uncharacterized protein</fullName>
    </submittedName>
</protein>
<evidence type="ECO:0000256" key="1">
    <source>
        <dbReference type="SAM" id="Phobius"/>
    </source>
</evidence>
<evidence type="ECO:0000313" key="2">
    <source>
        <dbReference type="EMBL" id="GFE15809.1"/>
    </source>
</evidence>
<keyword evidence="3" id="KW-1185">Reference proteome</keyword>
<comment type="caution">
    <text evidence="2">The sequence shown here is derived from an EMBL/GenBank/DDBJ whole genome shotgun (WGS) entry which is preliminary data.</text>
</comment>
<dbReference type="RefSeq" id="WP_190143736.1">
    <property type="nucleotide sequence ID" value="NZ_BLIO01000001.1"/>
</dbReference>